<dbReference type="InterPro" id="IPR050266">
    <property type="entry name" value="AB_hydrolase_sf"/>
</dbReference>
<accession>A0ABT1XV53</accession>
<dbReference type="Proteomes" id="UP001206067">
    <property type="component" value="Unassembled WGS sequence"/>
</dbReference>
<dbReference type="Gene3D" id="3.40.50.1820">
    <property type="entry name" value="alpha/beta hydrolase"/>
    <property type="match status" value="1"/>
</dbReference>
<reference evidence="2 3" key="1">
    <citation type="submission" date="2022-08" db="EMBL/GenBank/DDBJ databases">
        <title>Polyphasic taxonomy analysis of Qipengyuania sp.RS5-5.</title>
        <authorList>
            <person name="Xamxidin M."/>
            <person name="Wu M."/>
        </authorList>
    </citation>
    <scope>NUCLEOTIDE SEQUENCE [LARGE SCALE GENOMIC DNA]</scope>
    <source>
        <strain evidence="2 3">RS5-5</strain>
    </source>
</reference>
<gene>
    <name evidence="2" type="ORF">NSO95_14410</name>
</gene>
<organism evidence="2 3">
    <name type="scientific">Parerythrobacter lacustris</name>
    <dbReference type="NCBI Taxonomy" id="2969984"/>
    <lineage>
        <taxon>Bacteria</taxon>
        <taxon>Pseudomonadati</taxon>
        <taxon>Pseudomonadota</taxon>
        <taxon>Alphaproteobacteria</taxon>
        <taxon>Sphingomonadales</taxon>
        <taxon>Erythrobacteraceae</taxon>
        <taxon>Parerythrobacter</taxon>
    </lineage>
</organism>
<dbReference type="GO" id="GO:0016787">
    <property type="term" value="F:hydrolase activity"/>
    <property type="evidence" value="ECO:0007669"/>
    <property type="project" value="UniProtKB-KW"/>
</dbReference>
<dbReference type="SUPFAM" id="SSF53474">
    <property type="entry name" value="alpha/beta-Hydrolases"/>
    <property type="match status" value="1"/>
</dbReference>
<dbReference type="PANTHER" id="PTHR43798">
    <property type="entry name" value="MONOACYLGLYCEROL LIPASE"/>
    <property type="match status" value="1"/>
</dbReference>
<feature type="domain" description="AB hydrolase-1" evidence="1">
    <location>
        <begin position="32"/>
        <end position="277"/>
    </location>
</feature>
<dbReference type="InterPro" id="IPR029058">
    <property type="entry name" value="AB_hydrolase_fold"/>
</dbReference>
<evidence type="ECO:0000259" key="1">
    <source>
        <dbReference type="Pfam" id="PF12697"/>
    </source>
</evidence>
<comment type="caution">
    <text evidence="2">The sequence shown here is derived from an EMBL/GenBank/DDBJ whole genome shotgun (WGS) entry which is preliminary data.</text>
</comment>
<dbReference type="InterPro" id="IPR000073">
    <property type="entry name" value="AB_hydrolase_1"/>
</dbReference>
<dbReference type="EMBL" id="JANKHH010000007">
    <property type="protein sequence ID" value="MCR2835139.1"/>
    <property type="molecule type" value="Genomic_DNA"/>
</dbReference>
<evidence type="ECO:0000313" key="3">
    <source>
        <dbReference type="Proteomes" id="UP001206067"/>
    </source>
</evidence>
<evidence type="ECO:0000313" key="2">
    <source>
        <dbReference type="EMBL" id="MCR2835139.1"/>
    </source>
</evidence>
<dbReference type="Pfam" id="PF12697">
    <property type="entry name" value="Abhydrolase_6"/>
    <property type="match status" value="1"/>
</dbReference>
<proteinExistence type="predicted"/>
<name>A0ABT1XV53_9SPHN</name>
<keyword evidence="2" id="KW-0378">Hydrolase</keyword>
<keyword evidence="3" id="KW-1185">Reference proteome</keyword>
<dbReference type="RefSeq" id="WP_257597007.1">
    <property type="nucleotide sequence ID" value="NZ_JANKHH010000007.1"/>
</dbReference>
<sequence length="286" mass="31353">MEPTYSDRFWTSQDGLKLHFRDYPGGAGRPPVLCMHGLTRNARDFAELAGRLAGDWRVIVPEMRGRGMSEYASDPATYTPLHYAQDILALLEQEKIDRFVAIGTSLGGLMTMLLAAIDPARIAAAALNDVGPQLEAAGIERIREYVGQGRSYATWMHAARALSDQHGEAHPEFGIEQWLDMAKRAMVVQQNGRIGYDYDMKIAEPFGEAGGEAPQDMWPAFEALGTKPVLVLRGEKSDILAQATLDAMRARLPNCEAVVVPQVGHAPMLNEPEAVAAIDRLLAQAR</sequence>
<protein>
    <submittedName>
        <fullName evidence="2">Alpha/beta hydrolase</fullName>
    </submittedName>
</protein>